<feature type="non-terminal residue" evidence="1">
    <location>
        <position position="211"/>
    </location>
</feature>
<dbReference type="InterPro" id="IPR052896">
    <property type="entry name" value="GGT-like_enzyme"/>
</dbReference>
<dbReference type="InterPro" id="IPR029055">
    <property type="entry name" value="Ntn_hydrolases_N"/>
</dbReference>
<reference evidence="1" key="1">
    <citation type="submission" date="2018-05" db="EMBL/GenBank/DDBJ databases">
        <authorList>
            <person name="Lanie J.A."/>
            <person name="Ng W.-L."/>
            <person name="Kazmierczak K.M."/>
            <person name="Andrzejewski T.M."/>
            <person name="Davidsen T.M."/>
            <person name="Wayne K.J."/>
            <person name="Tettelin H."/>
            <person name="Glass J.I."/>
            <person name="Rusch D."/>
            <person name="Podicherti R."/>
            <person name="Tsui H.-C.T."/>
            <person name="Winkler M.E."/>
        </authorList>
    </citation>
    <scope>NUCLEOTIDE SEQUENCE</scope>
</reference>
<evidence type="ECO:0000313" key="1">
    <source>
        <dbReference type="EMBL" id="SVC82230.1"/>
    </source>
</evidence>
<gene>
    <name evidence="1" type="ORF">METZ01_LOCUS335084</name>
</gene>
<proteinExistence type="predicted"/>
<dbReference type="PANTHER" id="PTHR43881">
    <property type="entry name" value="GAMMA-GLUTAMYLTRANSPEPTIDASE (AFU_ORTHOLOGUE AFUA_4G13580)"/>
    <property type="match status" value="1"/>
</dbReference>
<dbReference type="Pfam" id="PF01019">
    <property type="entry name" value="G_glu_transpept"/>
    <property type="match status" value="1"/>
</dbReference>
<dbReference type="PRINTS" id="PR01210">
    <property type="entry name" value="GGTRANSPTASE"/>
</dbReference>
<dbReference type="SUPFAM" id="SSF56235">
    <property type="entry name" value="N-terminal nucleophile aminohydrolases (Ntn hydrolases)"/>
    <property type="match status" value="1"/>
</dbReference>
<dbReference type="PANTHER" id="PTHR43881:SF5">
    <property type="entry name" value="GAMMA-GLUTAMYLTRANSPEPTIDASE"/>
    <property type="match status" value="1"/>
</dbReference>
<organism evidence="1">
    <name type="scientific">marine metagenome</name>
    <dbReference type="NCBI Taxonomy" id="408172"/>
    <lineage>
        <taxon>unclassified sequences</taxon>
        <taxon>metagenomes</taxon>
        <taxon>ecological metagenomes</taxon>
    </lineage>
</organism>
<dbReference type="AlphaFoldDB" id="A0A382QB92"/>
<sequence length="211" mass="22249">MAFSSHGLTHRSTVTGRRGMIASGHPLASLAGVRILLEGGNAIDAAIATAAALNVVEPYMSGIGGVGYMHIYSAKKKEHKICDYVGLTPAGTDLALYDDDSKKSRGPLSPLVPGACGGWLEALRRYGSMEPADVFAPAIEYAEGGFPLTVKNSMFFRGSTNDLRLYPSSASTYLIDGASPEPGQILVQDDLAETFRTIASEGAEAFYRGAI</sequence>
<name>A0A382QB92_9ZZZZ</name>
<protein>
    <recommendedName>
        <fullName evidence="2">Gamma-glutamyltransferase</fullName>
    </recommendedName>
</protein>
<dbReference type="EMBL" id="UINC01112941">
    <property type="protein sequence ID" value="SVC82230.1"/>
    <property type="molecule type" value="Genomic_DNA"/>
</dbReference>
<accession>A0A382QB92</accession>
<evidence type="ECO:0008006" key="2">
    <source>
        <dbReference type="Google" id="ProtNLM"/>
    </source>
</evidence>